<dbReference type="PROSITE" id="PS01298">
    <property type="entry name" value="DAPB"/>
    <property type="match status" value="1"/>
</dbReference>
<dbReference type="GO" id="GO:0008839">
    <property type="term" value="F:4-hydroxy-tetrahydrodipicolinate reductase"/>
    <property type="evidence" value="ECO:0007669"/>
    <property type="project" value="UniProtKB-UniRule"/>
</dbReference>
<feature type="active site" description="Proton donor/acceptor" evidence="9">
    <location>
        <position position="130"/>
    </location>
</feature>
<dbReference type="SUPFAM" id="SSF55347">
    <property type="entry name" value="Glyceraldehyde-3-phosphate dehydrogenase-like, C-terminal domain"/>
    <property type="match status" value="1"/>
</dbReference>
<feature type="domain" description="Dihydrodipicolinate reductase N-terminal" evidence="11">
    <location>
        <begin position="4"/>
        <end position="100"/>
    </location>
</feature>
<feature type="domain" description="Dihydrodipicolinate reductase C-terminal" evidence="12">
    <location>
        <begin position="103"/>
        <end position="234"/>
    </location>
</feature>
<evidence type="ECO:0000256" key="3">
    <source>
        <dbReference type="ARBA" id="ARBA00022605"/>
    </source>
</evidence>
<comment type="similarity">
    <text evidence="1 9">Belongs to the DapB family.</text>
</comment>
<evidence type="ECO:0000259" key="11">
    <source>
        <dbReference type="Pfam" id="PF01113"/>
    </source>
</evidence>
<comment type="catalytic activity">
    <reaction evidence="9">
        <text>(S)-2,3,4,5-tetrahydrodipicolinate + NAD(+) + H2O = (2S,4S)-4-hydroxy-2,3,4,5-tetrahydrodipicolinate + NADH + H(+)</text>
        <dbReference type="Rhea" id="RHEA:35323"/>
        <dbReference type="ChEBI" id="CHEBI:15377"/>
        <dbReference type="ChEBI" id="CHEBI:15378"/>
        <dbReference type="ChEBI" id="CHEBI:16845"/>
        <dbReference type="ChEBI" id="CHEBI:57540"/>
        <dbReference type="ChEBI" id="CHEBI:57945"/>
        <dbReference type="ChEBI" id="CHEBI:67139"/>
        <dbReference type="EC" id="1.17.1.8"/>
    </reaction>
</comment>
<comment type="catalytic activity">
    <reaction evidence="9">
        <text>(S)-2,3,4,5-tetrahydrodipicolinate + NADP(+) + H2O = (2S,4S)-4-hydroxy-2,3,4,5-tetrahydrodipicolinate + NADPH + H(+)</text>
        <dbReference type="Rhea" id="RHEA:35331"/>
        <dbReference type="ChEBI" id="CHEBI:15377"/>
        <dbReference type="ChEBI" id="CHEBI:15378"/>
        <dbReference type="ChEBI" id="CHEBI:16845"/>
        <dbReference type="ChEBI" id="CHEBI:57783"/>
        <dbReference type="ChEBI" id="CHEBI:58349"/>
        <dbReference type="ChEBI" id="CHEBI:67139"/>
        <dbReference type="EC" id="1.17.1.8"/>
    </reaction>
</comment>
<feature type="binding site" evidence="9">
    <location>
        <position position="131"/>
    </location>
    <ligand>
        <name>(S)-2,3,4,5-tetrahydrodipicolinate</name>
        <dbReference type="ChEBI" id="CHEBI:16845"/>
    </ligand>
</feature>
<dbReference type="PANTHER" id="PTHR20836:SF7">
    <property type="entry name" value="4-HYDROXY-TETRAHYDRODIPICOLINATE REDUCTASE"/>
    <property type="match status" value="1"/>
</dbReference>
<protein>
    <recommendedName>
        <fullName evidence="9 10">4-hydroxy-tetrahydrodipicolinate reductase</fullName>
        <shortName evidence="9">HTPA reductase</shortName>
        <ecNumber evidence="9 10">1.17.1.8</ecNumber>
    </recommendedName>
</protein>
<keyword evidence="7 9" id="KW-0520">NAD</keyword>
<dbReference type="GO" id="GO:0005829">
    <property type="term" value="C:cytosol"/>
    <property type="evidence" value="ECO:0007669"/>
    <property type="project" value="TreeGrafter"/>
</dbReference>
<sequence>MKLIIGGQGKMGSLLKETAQNLGHTVLANVDTSNLDVLDTLESADMIVDFSHRDNLNWIIDYVNAHDCALVYGTTGLDADQKAQLVTLSKTHPVFFSANYSYGVAVFTEIMKVAVPMLKDSFDMELVETHHNQKADAPSGTAKAILEIMNPNGEFKEVYGRHGLIGPRQKEIGVHALRGGTEAGEHTVHFFGDNESITITHHATNRQIFVNGALKAAAWLEGKPAGLYGMPDLLGVNQA</sequence>
<feature type="binding site" evidence="9">
    <location>
        <begin position="140"/>
        <end position="141"/>
    </location>
    <ligand>
        <name>(S)-2,3,4,5-tetrahydrodipicolinate</name>
        <dbReference type="ChEBI" id="CHEBI:16845"/>
    </ligand>
</feature>
<dbReference type="SUPFAM" id="SSF51735">
    <property type="entry name" value="NAD(P)-binding Rossmann-fold domains"/>
    <property type="match status" value="1"/>
</dbReference>
<dbReference type="UniPathway" id="UPA00034">
    <property type="reaction ID" value="UER00018"/>
</dbReference>
<dbReference type="Pfam" id="PF05173">
    <property type="entry name" value="DapB_C"/>
    <property type="match status" value="1"/>
</dbReference>
<evidence type="ECO:0000313" key="13">
    <source>
        <dbReference type="EMBL" id="RNM31087.1"/>
    </source>
</evidence>
<evidence type="ECO:0000256" key="8">
    <source>
        <dbReference type="ARBA" id="ARBA00023154"/>
    </source>
</evidence>
<keyword evidence="14" id="KW-1185">Reference proteome</keyword>
<comment type="subunit">
    <text evidence="9">Homotetramer.</text>
</comment>
<dbReference type="GO" id="GO:0051287">
    <property type="term" value="F:NAD binding"/>
    <property type="evidence" value="ECO:0007669"/>
    <property type="project" value="UniProtKB-UniRule"/>
</dbReference>
<feature type="binding site" evidence="9">
    <location>
        <begin position="97"/>
        <end position="100"/>
    </location>
    <ligand>
        <name>NAD(+)</name>
        <dbReference type="ChEBI" id="CHEBI:57540"/>
    </ligand>
</feature>
<dbReference type="EC" id="1.17.1.8" evidence="9 10"/>
<dbReference type="HAMAP" id="MF_00102">
    <property type="entry name" value="DapB"/>
    <property type="match status" value="1"/>
</dbReference>
<evidence type="ECO:0000256" key="1">
    <source>
        <dbReference type="ARBA" id="ARBA00006642"/>
    </source>
</evidence>
<evidence type="ECO:0000256" key="4">
    <source>
        <dbReference type="ARBA" id="ARBA00022857"/>
    </source>
</evidence>
<evidence type="ECO:0000256" key="10">
    <source>
        <dbReference type="NCBIfam" id="TIGR00036"/>
    </source>
</evidence>
<evidence type="ECO:0000256" key="2">
    <source>
        <dbReference type="ARBA" id="ARBA00022490"/>
    </source>
</evidence>
<comment type="function">
    <text evidence="9">Catalyzes the conversion of 4-hydroxy-tetrahydrodipicolinate (HTPA) to tetrahydrodipicolinate.</text>
</comment>
<dbReference type="InterPro" id="IPR023940">
    <property type="entry name" value="DHDPR_bac"/>
</dbReference>
<comment type="caution">
    <text evidence="13">The sequence shown here is derived from an EMBL/GenBank/DDBJ whole genome shotgun (WGS) entry which is preliminary data.</text>
</comment>
<dbReference type="InterPro" id="IPR000846">
    <property type="entry name" value="DapB_N"/>
</dbReference>
<keyword evidence="3 9" id="KW-0028">Amino-acid biosynthesis</keyword>
<comment type="caution">
    <text evidence="9">Was originally thought to be a dihydrodipicolinate reductase (DHDPR), catalyzing the conversion of dihydrodipicolinate to tetrahydrodipicolinate. However, it was shown in E.coli that the substrate of the enzymatic reaction is not dihydrodipicolinate (DHDP) but in fact (2S,4S)-4-hydroxy-2,3,4,5-tetrahydrodipicolinic acid (HTPA), the product released by the DapA-catalyzed reaction.</text>
</comment>
<organism evidence="13 14">
    <name type="scientific">Absicoccus porci</name>
    <dbReference type="NCBI Taxonomy" id="2486576"/>
    <lineage>
        <taxon>Bacteria</taxon>
        <taxon>Bacillati</taxon>
        <taxon>Bacillota</taxon>
        <taxon>Erysipelotrichia</taxon>
        <taxon>Erysipelotrichales</taxon>
        <taxon>Erysipelotrichaceae</taxon>
        <taxon>Absicoccus</taxon>
    </lineage>
</organism>
<dbReference type="InterPro" id="IPR022663">
    <property type="entry name" value="DapB_C"/>
</dbReference>
<accession>A0A3N0I2G4</accession>
<dbReference type="GO" id="GO:0016726">
    <property type="term" value="F:oxidoreductase activity, acting on CH or CH2 groups, NAD or NADP as acceptor"/>
    <property type="evidence" value="ECO:0007669"/>
    <property type="project" value="UniProtKB-UniRule"/>
</dbReference>
<evidence type="ECO:0000313" key="14">
    <source>
        <dbReference type="Proteomes" id="UP000276568"/>
    </source>
</evidence>
<keyword evidence="2 9" id="KW-0963">Cytoplasm</keyword>
<dbReference type="GO" id="GO:0050661">
    <property type="term" value="F:NADP binding"/>
    <property type="evidence" value="ECO:0007669"/>
    <property type="project" value="UniProtKB-UniRule"/>
</dbReference>
<dbReference type="Proteomes" id="UP000276568">
    <property type="component" value="Unassembled WGS sequence"/>
</dbReference>
<reference evidence="13 14" key="1">
    <citation type="submission" date="2018-11" db="EMBL/GenBank/DDBJ databases">
        <title>Clostridium sp. nov., a member of the family Erysipelotrichaceae isolated from pig faeces.</title>
        <authorList>
            <person name="Chang Y.-H."/>
        </authorList>
    </citation>
    <scope>NUCLEOTIDE SEQUENCE [LARGE SCALE GENOMIC DNA]</scope>
    <source>
        <strain evidence="13 14">YH-panp20</strain>
    </source>
</reference>
<dbReference type="InterPro" id="IPR022664">
    <property type="entry name" value="DapB_N_CS"/>
</dbReference>
<evidence type="ECO:0000256" key="6">
    <source>
        <dbReference type="ARBA" id="ARBA00023002"/>
    </source>
</evidence>
<dbReference type="Pfam" id="PF01113">
    <property type="entry name" value="DapB_N"/>
    <property type="match status" value="1"/>
</dbReference>
<evidence type="ECO:0000259" key="12">
    <source>
        <dbReference type="Pfam" id="PF05173"/>
    </source>
</evidence>
<dbReference type="InterPro" id="IPR036291">
    <property type="entry name" value="NAD(P)-bd_dom_sf"/>
</dbReference>
<comment type="subcellular location">
    <subcellularLocation>
        <location evidence="9">Cytoplasm</location>
    </subcellularLocation>
</comment>
<keyword evidence="6 9" id="KW-0560">Oxidoreductase</keyword>
<dbReference type="RefSeq" id="WP_128519267.1">
    <property type="nucleotide sequence ID" value="NZ_CAUWBR010000008.1"/>
</dbReference>
<dbReference type="OrthoDB" id="9790352at2"/>
<dbReference type="EMBL" id="RJQC01000001">
    <property type="protein sequence ID" value="RNM31087.1"/>
    <property type="molecule type" value="Genomic_DNA"/>
</dbReference>
<gene>
    <name evidence="9 13" type="primary">dapB</name>
    <name evidence="13" type="ORF">EDX97_00495</name>
</gene>
<name>A0A3N0I2G4_9FIRM</name>
<comment type="pathway">
    <text evidence="9">Amino-acid biosynthesis; L-lysine biosynthesis via DAP pathway; (S)-tetrahydrodipicolinate from L-aspartate: step 4/4.</text>
</comment>
<keyword evidence="4 9" id="KW-0521">NADP</keyword>
<dbReference type="PIRSF" id="PIRSF000161">
    <property type="entry name" value="DHPR"/>
    <property type="match status" value="1"/>
</dbReference>
<keyword evidence="8 9" id="KW-0457">Lysine biosynthesis</keyword>
<dbReference type="AlphaFoldDB" id="A0A3N0I2G4"/>
<dbReference type="GO" id="GO:0019877">
    <property type="term" value="P:diaminopimelate biosynthetic process"/>
    <property type="evidence" value="ECO:0007669"/>
    <property type="project" value="UniProtKB-UniRule"/>
</dbReference>
<dbReference type="Gene3D" id="3.40.50.720">
    <property type="entry name" value="NAD(P)-binding Rossmann-like Domain"/>
    <property type="match status" value="1"/>
</dbReference>
<dbReference type="Gene3D" id="3.30.360.10">
    <property type="entry name" value="Dihydrodipicolinate Reductase, domain 2"/>
    <property type="match status" value="1"/>
</dbReference>
<evidence type="ECO:0000256" key="5">
    <source>
        <dbReference type="ARBA" id="ARBA00022915"/>
    </source>
</evidence>
<dbReference type="GO" id="GO:0009089">
    <property type="term" value="P:lysine biosynthetic process via diaminopimelate"/>
    <property type="evidence" value="ECO:0007669"/>
    <property type="project" value="UniProtKB-UniRule"/>
</dbReference>
<proteinExistence type="inferred from homology"/>
<dbReference type="PANTHER" id="PTHR20836">
    <property type="entry name" value="DIHYDRODIPICOLINATE REDUCTASE"/>
    <property type="match status" value="1"/>
</dbReference>
<evidence type="ECO:0000256" key="9">
    <source>
        <dbReference type="HAMAP-Rule" id="MF_00102"/>
    </source>
</evidence>
<dbReference type="NCBIfam" id="TIGR00036">
    <property type="entry name" value="dapB"/>
    <property type="match status" value="1"/>
</dbReference>
<feature type="binding site" evidence="9">
    <location>
        <begin position="73"/>
        <end position="75"/>
    </location>
    <ligand>
        <name>NAD(+)</name>
        <dbReference type="ChEBI" id="CHEBI:57540"/>
    </ligand>
</feature>
<keyword evidence="5 9" id="KW-0220">Diaminopimelate biosynthesis</keyword>
<comment type="caution">
    <text evidence="9">Lacks conserved residue(s) required for the propagation of feature annotation.</text>
</comment>
<feature type="active site" description="Proton donor" evidence="9">
    <location>
        <position position="134"/>
    </location>
</feature>
<evidence type="ECO:0000256" key="7">
    <source>
        <dbReference type="ARBA" id="ARBA00023027"/>
    </source>
</evidence>